<dbReference type="STRING" id="69279.BG36_09495"/>
<dbReference type="PROSITE" id="PS00187">
    <property type="entry name" value="TPP_ENZYMES"/>
    <property type="match status" value="1"/>
</dbReference>
<evidence type="ECO:0000256" key="5">
    <source>
        <dbReference type="ARBA" id="ARBA00022679"/>
    </source>
</evidence>
<evidence type="ECO:0000259" key="13">
    <source>
        <dbReference type="Pfam" id="PF02775"/>
    </source>
</evidence>
<evidence type="ECO:0000259" key="14">
    <source>
        <dbReference type="Pfam" id="PF02776"/>
    </source>
</evidence>
<reference evidence="15 16" key="1">
    <citation type="submission" date="2014-02" db="EMBL/GenBank/DDBJ databases">
        <title>Aquamicrobium defluvii Genome sequencing.</title>
        <authorList>
            <person name="Wang X."/>
        </authorList>
    </citation>
    <scope>NUCLEOTIDE SEQUENCE [LARGE SCALE GENOMIC DNA]</scope>
    <source>
        <strain evidence="15 16">W13Z1</strain>
    </source>
</reference>
<dbReference type="InterPro" id="IPR045229">
    <property type="entry name" value="TPP_enz"/>
</dbReference>
<evidence type="ECO:0000256" key="9">
    <source>
        <dbReference type="ARBA" id="ARBA00023315"/>
    </source>
</evidence>
<dbReference type="PANTHER" id="PTHR18968">
    <property type="entry name" value="THIAMINE PYROPHOSPHATE ENZYMES"/>
    <property type="match status" value="1"/>
</dbReference>
<evidence type="ECO:0000259" key="12">
    <source>
        <dbReference type="Pfam" id="PF00205"/>
    </source>
</evidence>
<dbReference type="Gene3D" id="3.40.50.970">
    <property type="match status" value="2"/>
</dbReference>
<gene>
    <name evidence="15" type="ORF">BG36_09495</name>
</gene>
<name>A0A011T025_9HYPH</name>
<dbReference type="InterPro" id="IPR011766">
    <property type="entry name" value="TPP_enzyme_TPP-bd"/>
</dbReference>
<dbReference type="InterPro" id="IPR012001">
    <property type="entry name" value="Thiamin_PyroP_enz_TPP-bd_dom"/>
</dbReference>
<comment type="cofactor">
    <cofactor evidence="2">
        <name>thiamine diphosphate</name>
        <dbReference type="ChEBI" id="CHEBI:58937"/>
    </cofactor>
</comment>
<dbReference type="GO" id="GO:0003984">
    <property type="term" value="F:acetolactate synthase activity"/>
    <property type="evidence" value="ECO:0007669"/>
    <property type="project" value="TreeGrafter"/>
</dbReference>
<evidence type="ECO:0000256" key="2">
    <source>
        <dbReference type="ARBA" id="ARBA00001964"/>
    </source>
</evidence>
<evidence type="ECO:0000313" key="16">
    <source>
        <dbReference type="Proteomes" id="UP000019849"/>
    </source>
</evidence>
<dbReference type="SUPFAM" id="SSF52467">
    <property type="entry name" value="DHS-like NAD/FAD-binding domain"/>
    <property type="match status" value="1"/>
</dbReference>
<dbReference type="RefSeq" id="WP_035028055.1">
    <property type="nucleotide sequence ID" value="NZ_KK073892.1"/>
</dbReference>
<evidence type="ECO:0000256" key="6">
    <source>
        <dbReference type="ARBA" id="ARBA00022723"/>
    </source>
</evidence>
<dbReference type="EC" id="2.3.3.15" evidence="4 10"/>
<dbReference type="Proteomes" id="UP000019849">
    <property type="component" value="Unassembled WGS sequence"/>
</dbReference>
<dbReference type="InterPro" id="IPR017820">
    <property type="entry name" value="Sulphoacetald_Actrfrase"/>
</dbReference>
<comment type="similarity">
    <text evidence="3 11">Belongs to the TPP enzyme family.</text>
</comment>
<evidence type="ECO:0000256" key="10">
    <source>
        <dbReference type="NCBIfam" id="TIGR03457"/>
    </source>
</evidence>
<keyword evidence="9" id="KW-0012">Acyltransferase</keyword>
<dbReference type="InterPro" id="IPR012000">
    <property type="entry name" value="Thiamin_PyroP_enz_cen_dom"/>
</dbReference>
<proteinExistence type="inferred from homology"/>
<keyword evidence="8 11" id="KW-0786">Thiamine pyrophosphate</keyword>
<evidence type="ECO:0000256" key="8">
    <source>
        <dbReference type="ARBA" id="ARBA00023052"/>
    </source>
</evidence>
<dbReference type="CDD" id="cd07035">
    <property type="entry name" value="TPP_PYR_POX_like"/>
    <property type="match status" value="1"/>
</dbReference>
<dbReference type="Pfam" id="PF00205">
    <property type="entry name" value="TPP_enzyme_M"/>
    <property type="match status" value="1"/>
</dbReference>
<dbReference type="GO" id="GO:0000287">
    <property type="term" value="F:magnesium ion binding"/>
    <property type="evidence" value="ECO:0007669"/>
    <property type="project" value="InterPro"/>
</dbReference>
<dbReference type="InterPro" id="IPR029035">
    <property type="entry name" value="DHS-like_NAD/FAD-binding_dom"/>
</dbReference>
<dbReference type="GO" id="GO:0005948">
    <property type="term" value="C:acetolactate synthase complex"/>
    <property type="evidence" value="ECO:0007669"/>
    <property type="project" value="TreeGrafter"/>
</dbReference>
<dbReference type="GO" id="GO:0009099">
    <property type="term" value="P:L-valine biosynthetic process"/>
    <property type="evidence" value="ECO:0007669"/>
    <property type="project" value="TreeGrafter"/>
</dbReference>
<feature type="domain" description="Thiamine pyrophosphate enzyme TPP-binding" evidence="13">
    <location>
        <begin position="405"/>
        <end position="556"/>
    </location>
</feature>
<keyword evidence="7" id="KW-0460">Magnesium</keyword>
<dbReference type="InterPro" id="IPR000399">
    <property type="entry name" value="TPP-bd_CS"/>
</dbReference>
<feature type="domain" description="Thiamine pyrophosphate enzyme central" evidence="12">
    <location>
        <begin position="188"/>
        <end position="326"/>
    </location>
</feature>
<comment type="cofactor">
    <cofactor evidence="1">
        <name>Mg(2+)</name>
        <dbReference type="ChEBI" id="CHEBI:18420"/>
    </cofactor>
</comment>
<feature type="domain" description="Thiamine pyrophosphate enzyme N-terminal TPP-binding" evidence="14">
    <location>
        <begin position="4"/>
        <end position="120"/>
    </location>
</feature>
<dbReference type="NCBIfam" id="TIGR03457">
    <property type="entry name" value="sulphoacet_xsc"/>
    <property type="match status" value="1"/>
</dbReference>
<dbReference type="EMBL" id="JENY01000020">
    <property type="protein sequence ID" value="EXL04919.1"/>
    <property type="molecule type" value="Genomic_DNA"/>
</dbReference>
<accession>A0A011T025</accession>
<dbReference type="Pfam" id="PF02776">
    <property type="entry name" value="TPP_enzyme_N"/>
    <property type="match status" value="1"/>
</dbReference>
<dbReference type="HOGENOM" id="CLU_013748_3_1_5"/>
<dbReference type="GO" id="GO:0009097">
    <property type="term" value="P:isoleucine biosynthetic process"/>
    <property type="evidence" value="ECO:0007669"/>
    <property type="project" value="TreeGrafter"/>
</dbReference>
<sequence length="592" mass="63946">MPKMTTEEAFIKVLQMHGIEHAFGIIGSAMMPVSDLFPKAGIKFWDCAHETNAGLICDGFSRATGKMAMAIAQNGPGVTGFVTAIKTAYWNHTPMLLVSPQAANKTIGQGGFQEVEQMALFEDMVCYQEEVRDPSRMAEVLNRVISKAWRGCAPAQINIPRDFWTHVIDIELPQIMRLELPAGGKNAIAEAAKLLSEAKFPVILNGAGVVIGNAIAESAALAERLDAPVCSGYQHNDAFPGSHRLAVGPLGYNGSKAAMELIAKADVVLALGTRLNPFSTLPGYGIDYWPKDAKIIQVDINADRIGLTKKVSVGICGDAKQVAQQILEQLDAKAGDAGRDERKALIHRSKSAWLQQLSSMDHEDDDEGTSWNQEARARESDLMSPRQAWRAIQAALPKDAIVSTDIGNNCAIGNAYPTFEGGRKYLAPGLFGPCGYGFPAIIGAKIGCPDVPVVGFAGDGAFGISMNEMTSIGRKEWPAVTMVVFRNYQWGAEKRNTTLWYANNFVGTELNRDYSYAEVAKACGFKGVSVRTQEDLSAALHKACEEQAKGITTLIEVVLNQELGEPFRRDAMKKPVVVAGIDPADMRPQGAA</sequence>
<dbReference type="CDD" id="cd02013">
    <property type="entry name" value="TPP_Xsc_like"/>
    <property type="match status" value="1"/>
</dbReference>
<organism evidence="15 16">
    <name type="scientific">Aquamicrobium defluvii</name>
    <dbReference type="NCBI Taxonomy" id="69279"/>
    <lineage>
        <taxon>Bacteria</taxon>
        <taxon>Pseudomonadati</taxon>
        <taxon>Pseudomonadota</taxon>
        <taxon>Alphaproteobacteria</taxon>
        <taxon>Hyphomicrobiales</taxon>
        <taxon>Phyllobacteriaceae</taxon>
        <taxon>Aquamicrobium</taxon>
    </lineage>
</organism>
<dbReference type="InterPro" id="IPR029061">
    <property type="entry name" value="THDP-binding"/>
</dbReference>
<keyword evidence="6" id="KW-0479">Metal-binding</keyword>
<evidence type="ECO:0000256" key="3">
    <source>
        <dbReference type="ARBA" id="ARBA00007812"/>
    </source>
</evidence>
<dbReference type="SUPFAM" id="SSF52518">
    <property type="entry name" value="Thiamin diphosphate-binding fold (THDP-binding)"/>
    <property type="match status" value="2"/>
</dbReference>
<evidence type="ECO:0000313" key="15">
    <source>
        <dbReference type="EMBL" id="EXL04919.1"/>
    </source>
</evidence>
<evidence type="ECO:0000256" key="11">
    <source>
        <dbReference type="RuleBase" id="RU362132"/>
    </source>
</evidence>
<dbReference type="PANTHER" id="PTHR18968:SF13">
    <property type="entry name" value="ACETOLACTATE SYNTHASE CATALYTIC SUBUNIT, MITOCHONDRIAL"/>
    <property type="match status" value="1"/>
</dbReference>
<keyword evidence="5 15" id="KW-0808">Transferase</keyword>
<dbReference type="NCBIfam" id="NF005713">
    <property type="entry name" value="PRK07525.1"/>
    <property type="match status" value="1"/>
</dbReference>
<dbReference type="GO" id="GO:0019529">
    <property type="term" value="P:taurine catabolic process"/>
    <property type="evidence" value="ECO:0007669"/>
    <property type="project" value="UniProtKB-UniRule"/>
</dbReference>
<dbReference type="PATRIC" id="fig|69279.3.peg.2996"/>
<evidence type="ECO:0000256" key="7">
    <source>
        <dbReference type="ARBA" id="ARBA00022842"/>
    </source>
</evidence>
<dbReference type="GO" id="GO:0050660">
    <property type="term" value="F:flavin adenine dinucleotide binding"/>
    <property type="evidence" value="ECO:0007669"/>
    <property type="project" value="TreeGrafter"/>
</dbReference>
<evidence type="ECO:0000256" key="4">
    <source>
        <dbReference type="ARBA" id="ARBA00012971"/>
    </source>
</evidence>
<dbReference type="eggNOG" id="COG0028">
    <property type="taxonomic scope" value="Bacteria"/>
</dbReference>
<evidence type="ECO:0000256" key="1">
    <source>
        <dbReference type="ARBA" id="ARBA00001946"/>
    </source>
</evidence>
<dbReference type="FunFam" id="3.40.50.970:FF:000107">
    <property type="entry name" value="Sulfoacetaldehyde acetyltransferase Xsc"/>
    <property type="match status" value="1"/>
</dbReference>
<dbReference type="Pfam" id="PF02775">
    <property type="entry name" value="TPP_enzyme_C"/>
    <property type="match status" value="1"/>
</dbReference>
<comment type="caution">
    <text evidence="15">The sequence shown here is derived from an EMBL/GenBank/DDBJ whole genome shotgun (WGS) entry which is preliminary data.</text>
</comment>
<dbReference type="GO" id="GO:0030976">
    <property type="term" value="F:thiamine pyrophosphate binding"/>
    <property type="evidence" value="ECO:0007669"/>
    <property type="project" value="InterPro"/>
</dbReference>
<protein>
    <recommendedName>
        <fullName evidence="4 10">Sulfoacetaldehyde acetyltransferase</fullName>
        <ecNumber evidence="4 10">2.3.3.15</ecNumber>
    </recommendedName>
</protein>
<dbReference type="AlphaFoldDB" id="A0A011T025"/>
<dbReference type="Gene3D" id="3.40.50.1220">
    <property type="entry name" value="TPP-binding domain"/>
    <property type="match status" value="1"/>
</dbReference>
<dbReference type="GO" id="GO:0050487">
    <property type="term" value="F:sulfoacetaldehyde acetyltransferase activity"/>
    <property type="evidence" value="ECO:0007669"/>
    <property type="project" value="UniProtKB-UniRule"/>
</dbReference>